<dbReference type="PROSITE" id="PS01125">
    <property type="entry name" value="ROK"/>
    <property type="match status" value="1"/>
</dbReference>
<feature type="non-terminal residue" evidence="1">
    <location>
        <position position="1"/>
    </location>
</feature>
<gene>
    <name evidence="1" type="ORF">B1A_08612</name>
</gene>
<dbReference type="SUPFAM" id="SSF53067">
    <property type="entry name" value="Actin-like ATPase domain"/>
    <property type="match status" value="1"/>
</dbReference>
<dbReference type="InterPro" id="IPR043129">
    <property type="entry name" value="ATPase_NBD"/>
</dbReference>
<dbReference type="InterPro" id="IPR049874">
    <property type="entry name" value="ROK_cs"/>
</dbReference>
<protein>
    <submittedName>
        <fullName evidence="1">ROK family protein</fullName>
    </submittedName>
</protein>
<dbReference type="EMBL" id="AUZX01006142">
    <property type="protein sequence ID" value="EQD65096.1"/>
    <property type="molecule type" value="Genomic_DNA"/>
</dbReference>
<dbReference type="Gene3D" id="3.30.420.40">
    <property type="match status" value="1"/>
</dbReference>
<sequence>PSWGSLLATPKPGWSGVSLVEPLRRFNCPIALDTDVNAAALAEARLGAGRGVRTLAYVTVGTGIGGGAVIGDRSVSGFLHPEMGHIRVRRDPRDEGFAGVCPFHGDCLEGLASGPAVLARWASPMSALPPEHPGHALIGGYLGELAAVIALMLSSERIVFGGGVMS</sequence>
<dbReference type="AlphaFoldDB" id="T1AWX6"/>
<organism evidence="1">
    <name type="scientific">mine drainage metagenome</name>
    <dbReference type="NCBI Taxonomy" id="410659"/>
    <lineage>
        <taxon>unclassified sequences</taxon>
        <taxon>metagenomes</taxon>
        <taxon>ecological metagenomes</taxon>
    </lineage>
</organism>
<proteinExistence type="predicted"/>
<name>T1AWX6_9ZZZZ</name>
<dbReference type="PANTHER" id="PTHR18964">
    <property type="entry name" value="ROK (REPRESSOR, ORF, KINASE) FAMILY"/>
    <property type="match status" value="1"/>
</dbReference>
<accession>T1AWX6</accession>
<feature type="non-terminal residue" evidence="1">
    <location>
        <position position="166"/>
    </location>
</feature>
<dbReference type="Pfam" id="PF00480">
    <property type="entry name" value="ROK"/>
    <property type="match status" value="1"/>
</dbReference>
<reference evidence="1" key="2">
    <citation type="journal article" date="2014" name="ISME J.">
        <title>Microbial stratification in low pH oxic and suboxic macroscopic growths along an acid mine drainage.</title>
        <authorList>
            <person name="Mendez-Garcia C."/>
            <person name="Mesa V."/>
            <person name="Sprenger R.R."/>
            <person name="Richter M."/>
            <person name="Diez M.S."/>
            <person name="Solano J."/>
            <person name="Bargiela R."/>
            <person name="Golyshina O.V."/>
            <person name="Manteca A."/>
            <person name="Ramos J.L."/>
            <person name="Gallego J.R."/>
            <person name="Llorente I."/>
            <person name="Martins Dos Santos V.A."/>
            <person name="Jensen O.N."/>
            <person name="Pelaez A.I."/>
            <person name="Sanchez J."/>
            <person name="Ferrer M."/>
        </authorList>
    </citation>
    <scope>NUCLEOTIDE SEQUENCE</scope>
</reference>
<comment type="caution">
    <text evidence="1">The sequence shown here is derived from an EMBL/GenBank/DDBJ whole genome shotgun (WGS) entry which is preliminary data.</text>
</comment>
<dbReference type="InterPro" id="IPR000600">
    <property type="entry name" value="ROK"/>
</dbReference>
<dbReference type="PANTHER" id="PTHR18964:SF149">
    <property type="entry name" value="BIFUNCTIONAL UDP-N-ACETYLGLUCOSAMINE 2-EPIMERASE_N-ACETYLMANNOSAMINE KINASE"/>
    <property type="match status" value="1"/>
</dbReference>
<evidence type="ECO:0000313" key="1">
    <source>
        <dbReference type="EMBL" id="EQD65096.1"/>
    </source>
</evidence>
<reference evidence="1" key="1">
    <citation type="submission" date="2013-08" db="EMBL/GenBank/DDBJ databases">
        <authorList>
            <person name="Mendez C."/>
            <person name="Richter M."/>
            <person name="Ferrer M."/>
            <person name="Sanchez J."/>
        </authorList>
    </citation>
    <scope>NUCLEOTIDE SEQUENCE</scope>
</reference>